<dbReference type="InterPro" id="IPR019557">
    <property type="entry name" value="AminoTfrase-like_pln_mobile"/>
</dbReference>
<dbReference type="InterPro" id="IPR044824">
    <property type="entry name" value="MAIN-like"/>
</dbReference>
<keyword evidence="4" id="KW-1185">Reference proteome</keyword>
<feature type="non-terminal residue" evidence="3">
    <location>
        <position position="1"/>
    </location>
</feature>
<feature type="domain" description="Aminotransferase-like plant mobile" evidence="2">
    <location>
        <begin position="94"/>
        <end position="140"/>
    </location>
</feature>
<dbReference type="PANTHER" id="PTHR46033">
    <property type="entry name" value="PROTEIN MAIN-LIKE 2"/>
    <property type="match status" value="1"/>
</dbReference>
<protein>
    <submittedName>
        <fullName evidence="3">Serine/threonine-protein phosphatase 7 long form-like protein</fullName>
    </submittedName>
</protein>
<accession>A0A392PX64</accession>
<sequence length="140" mass="16151">EPEADIDPEPLEVEPLQVEMPDEEDNGEEMQQEVHEVEDMIEAQSEPNEENRGLIKIVSNGKKLAKLNFIPTNEEWWDNVIKATEKWSLVNTSYSFLDRALLATFVDRWHGDTNNFHIPDGEITITLDDVHYLLHLPIEG</sequence>
<proteinExistence type="predicted"/>
<feature type="non-terminal residue" evidence="3">
    <location>
        <position position="140"/>
    </location>
</feature>
<dbReference type="GO" id="GO:0010073">
    <property type="term" value="P:meristem maintenance"/>
    <property type="evidence" value="ECO:0007669"/>
    <property type="project" value="InterPro"/>
</dbReference>
<comment type="caution">
    <text evidence="3">The sequence shown here is derived from an EMBL/GenBank/DDBJ whole genome shotgun (WGS) entry which is preliminary data.</text>
</comment>
<feature type="region of interest" description="Disordered" evidence="1">
    <location>
        <begin position="1"/>
        <end position="35"/>
    </location>
</feature>
<evidence type="ECO:0000259" key="2">
    <source>
        <dbReference type="Pfam" id="PF10536"/>
    </source>
</evidence>
<reference evidence="3 4" key="1">
    <citation type="journal article" date="2018" name="Front. Plant Sci.">
        <title>Red Clover (Trifolium pratense) and Zigzag Clover (T. medium) - A Picture of Genomic Similarities and Differences.</title>
        <authorList>
            <person name="Dluhosova J."/>
            <person name="Istvanek J."/>
            <person name="Nedelnik J."/>
            <person name="Repkova J."/>
        </authorList>
    </citation>
    <scope>NUCLEOTIDE SEQUENCE [LARGE SCALE GENOMIC DNA]</scope>
    <source>
        <strain evidence="4">cv. 10/8</strain>
        <tissue evidence="3">Leaf</tissue>
    </source>
</reference>
<evidence type="ECO:0000313" key="4">
    <source>
        <dbReference type="Proteomes" id="UP000265520"/>
    </source>
</evidence>
<dbReference type="Pfam" id="PF10536">
    <property type="entry name" value="PMD"/>
    <property type="match status" value="1"/>
</dbReference>
<feature type="compositionally biased region" description="Acidic residues" evidence="1">
    <location>
        <begin position="20"/>
        <end position="31"/>
    </location>
</feature>
<dbReference type="PANTHER" id="PTHR46033:SF8">
    <property type="entry name" value="PROTEIN MAINTENANCE OF MERISTEMS-LIKE"/>
    <property type="match status" value="1"/>
</dbReference>
<evidence type="ECO:0000256" key="1">
    <source>
        <dbReference type="SAM" id="MobiDB-lite"/>
    </source>
</evidence>
<dbReference type="Proteomes" id="UP000265520">
    <property type="component" value="Unassembled WGS sequence"/>
</dbReference>
<feature type="compositionally biased region" description="Acidic residues" evidence="1">
    <location>
        <begin position="1"/>
        <end position="12"/>
    </location>
</feature>
<dbReference type="AlphaFoldDB" id="A0A392PX64"/>
<organism evidence="3 4">
    <name type="scientific">Trifolium medium</name>
    <dbReference type="NCBI Taxonomy" id="97028"/>
    <lineage>
        <taxon>Eukaryota</taxon>
        <taxon>Viridiplantae</taxon>
        <taxon>Streptophyta</taxon>
        <taxon>Embryophyta</taxon>
        <taxon>Tracheophyta</taxon>
        <taxon>Spermatophyta</taxon>
        <taxon>Magnoliopsida</taxon>
        <taxon>eudicotyledons</taxon>
        <taxon>Gunneridae</taxon>
        <taxon>Pentapetalae</taxon>
        <taxon>rosids</taxon>
        <taxon>fabids</taxon>
        <taxon>Fabales</taxon>
        <taxon>Fabaceae</taxon>
        <taxon>Papilionoideae</taxon>
        <taxon>50 kb inversion clade</taxon>
        <taxon>NPAAA clade</taxon>
        <taxon>Hologalegina</taxon>
        <taxon>IRL clade</taxon>
        <taxon>Trifolieae</taxon>
        <taxon>Trifolium</taxon>
    </lineage>
</organism>
<name>A0A392PX64_9FABA</name>
<evidence type="ECO:0000313" key="3">
    <source>
        <dbReference type="EMBL" id="MCI16698.1"/>
    </source>
</evidence>
<dbReference type="EMBL" id="LXQA010102030">
    <property type="protein sequence ID" value="MCI16698.1"/>
    <property type="molecule type" value="Genomic_DNA"/>
</dbReference>